<dbReference type="InterPro" id="IPR050090">
    <property type="entry name" value="Tyrosine_recombinase_XerCD"/>
</dbReference>
<protein>
    <submittedName>
        <fullName evidence="5">Site-specific integrase</fullName>
    </submittedName>
</protein>
<dbReference type="PROSITE" id="PS51898">
    <property type="entry name" value="TYR_RECOMBINASE"/>
    <property type="match status" value="1"/>
</dbReference>
<evidence type="ECO:0000313" key="6">
    <source>
        <dbReference type="Proteomes" id="UP001287282"/>
    </source>
</evidence>
<dbReference type="EMBL" id="JAWJBA010000004">
    <property type="protein sequence ID" value="MDV2685201.1"/>
    <property type="molecule type" value="Genomic_DNA"/>
</dbReference>
<comment type="caution">
    <text evidence="5">The sequence shown here is derived from an EMBL/GenBank/DDBJ whole genome shotgun (WGS) entry which is preliminary data.</text>
</comment>
<organism evidence="5 6">
    <name type="scientific">Alkalihalophilus lindianensis</name>
    <dbReference type="NCBI Taxonomy" id="1630542"/>
    <lineage>
        <taxon>Bacteria</taxon>
        <taxon>Bacillati</taxon>
        <taxon>Bacillota</taxon>
        <taxon>Bacilli</taxon>
        <taxon>Bacillales</taxon>
        <taxon>Bacillaceae</taxon>
        <taxon>Alkalihalophilus</taxon>
    </lineage>
</organism>
<dbReference type="InterPro" id="IPR013762">
    <property type="entry name" value="Integrase-like_cat_sf"/>
</dbReference>
<evidence type="ECO:0000259" key="4">
    <source>
        <dbReference type="PROSITE" id="PS51898"/>
    </source>
</evidence>
<dbReference type="InterPro" id="IPR002104">
    <property type="entry name" value="Integrase_catalytic"/>
</dbReference>
<evidence type="ECO:0000256" key="1">
    <source>
        <dbReference type="ARBA" id="ARBA00008857"/>
    </source>
</evidence>
<accession>A0ABU3XBE2</accession>
<evidence type="ECO:0000256" key="3">
    <source>
        <dbReference type="ARBA" id="ARBA00023172"/>
    </source>
</evidence>
<feature type="domain" description="Tyr recombinase" evidence="4">
    <location>
        <begin position="1"/>
        <end position="124"/>
    </location>
</feature>
<proteinExistence type="inferred from homology"/>
<keyword evidence="3" id="KW-0233">DNA recombination</keyword>
<evidence type="ECO:0000256" key="2">
    <source>
        <dbReference type="ARBA" id="ARBA00023125"/>
    </source>
</evidence>
<sequence>MLYVEVIIFIFSQLKRYKQIKNRERLRAGDTWEGEDRYLLFSTDLGKPMHPSSITSWWSKRLKKYELPHITFHQLRHTSATLLINQGVHMKTISTRLGHSKIGTTIDIYGHALESADEAADNHFDNLFEQNKKEQA</sequence>
<dbReference type="CDD" id="cd01189">
    <property type="entry name" value="INT_ICEBs1_C_like"/>
    <property type="match status" value="1"/>
</dbReference>
<gene>
    <name evidence="5" type="ORF">RYX56_12625</name>
</gene>
<name>A0ABU3XBE2_9BACI</name>
<dbReference type="RefSeq" id="WP_317122406.1">
    <property type="nucleotide sequence ID" value="NZ_JAWJBA010000004.1"/>
</dbReference>
<dbReference type="PANTHER" id="PTHR30349">
    <property type="entry name" value="PHAGE INTEGRASE-RELATED"/>
    <property type="match status" value="1"/>
</dbReference>
<keyword evidence="2" id="KW-0238">DNA-binding</keyword>
<dbReference type="PANTHER" id="PTHR30349:SF41">
    <property type="entry name" value="INTEGRASE_RECOMBINASE PROTEIN MJ0367-RELATED"/>
    <property type="match status" value="1"/>
</dbReference>
<dbReference type="SUPFAM" id="SSF56349">
    <property type="entry name" value="DNA breaking-rejoining enzymes"/>
    <property type="match status" value="1"/>
</dbReference>
<dbReference type="Proteomes" id="UP001287282">
    <property type="component" value="Unassembled WGS sequence"/>
</dbReference>
<keyword evidence="6" id="KW-1185">Reference proteome</keyword>
<dbReference type="InterPro" id="IPR011010">
    <property type="entry name" value="DNA_brk_join_enz"/>
</dbReference>
<dbReference type="Pfam" id="PF00589">
    <property type="entry name" value="Phage_integrase"/>
    <property type="match status" value="1"/>
</dbReference>
<reference evidence="5 6" key="1">
    <citation type="submission" date="2023-10" db="EMBL/GenBank/DDBJ databases">
        <title>Screening of Alkalihalobacillus lindianensis BZ-TG-R113 and Its Alleviation of Salt Stress on Rapeseed Growth.</title>
        <authorList>
            <person name="Zhao B."/>
            <person name="Guo T."/>
        </authorList>
    </citation>
    <scope>NUCLEOTIDE SEQUENCE [LARGE SCALE GENOMIC DNA]</scope>
    <source>
        <strain evidence="5 6">BZ-TG-R113</strain>
    </source>
</reference>
<dbReference type="Gene3D" id="1.10.443.10">
    <property type="entry name" value="Intergrase catalytic core"/>
    <property type="match status" value="1"/>
</dbReference>
<comment type="similarity">
    <text evidence="1">Belongs to the 'phage' integrase family.</text>
</comment>
<evidence type="ECO:0000313" key="5">
    <source>
        <dbReference type="EMBL" id="MDV2685201.1"/>
    </source>
</evidence>